<dbReference type="EMBL" id="CP002200">
    <property type="protein sequence ID" value="ADN18186.1"/>
    <property type="molecule type" value="Genomic_DNA"/>
</dbReference>
<name>E0UMK6_GLOV7</name>
<feature type="transmembrane region" description="Helical" evidence="1">
    <location>
        <begin position="349"/>
        <end position="369"/>
    </location>
</feature>
<feature type="domain" description="CHASE2" evidence="2">
    <location>
        <begin position="35"/>
        <end position="364"/>
    </location>
</feature>
<dbReference type="HOGENOM" id="CLU_413181_0_0_3"/>
<dbReference type="Proteomes" id="UP000008206">
    <property type="component" value="Plasmid Cy782202"/>
</dbReference>
<feature type="transmembrane region" description="Helical" evidence="1">
    <location>
        <begin position="376"/>
        <end position="396"/>
    </location>
</feature>
<dbReference type="OrthoDB" id="337251at2"/>
<keyword evidence="4" id="KW-1185">Reference proteome</keyword>
<dbReference type="AlphaFoldDB" id="E0UMK6"/>
<protein>
    <submittedName>
        <fullName evidence="3">Putative Chase2 sensor protein</fullName>
    </submittedName>
</protein>
<dbReference type="KEGG" id="cyj:Cyan7822_6402"/>
<evidence type="ECO:0000313" key="4">
    <source>
        <dbReference type="Proteomes" id="UP000008206"/>
    </source>
</evidence>
<sequence length="680" mass="77410">MRNLKPFKLTKANLSILIGLGLSLVIIGLRMLGIFQGWELHLIDFYFNLKPIEKVDERIILVGVTEKDIDKLQANRLSDLYLTKLIKKIESGKPVAIGLDIYRDHPVAPSYQELFELSKQGIDIFKTYPIPPGHEDFINLFKENANLFSIGKFLGIKDDPDFDKIKPPPIPQTQQTGSEASIDSDGFQRLAYLWPVTNPPYVKSLAWALAEFYLKQKGILIKLDEQGENLRIQDKTFYVFNNYSGPYTKADDAGYQILVNWRKAKFKVVSITDVIEGKVAEQNFRDRLVFVGAYAPSLKDQFLTPLSRTSESGSPRRLHGIEIQAQVSSQILSTVFDNNPSITVWTEPWISAWICLWGLAGVICVLRFGAEKLIQISSYLLGATILLFIVGFATFLQGHWISVVPAVLAILLSGASTLALDSYWQIIALNQRLENQLDKQRAYRILAILGNDLAQNLVTPFCYLQNSFSSLKNLEENISKIFFRLPDPELKQKAISQSAKLLFITQQQKEQLDKIRFNLGMSIPHLEGLLQNDFLELGQYSLSIAELLERLINNSASVFYECYQLDLKSILKIQVSLTGFKIYDPMNFLVSIYVILDEIFKAGRVIQNRKNFSITILDKAEKENYIIFIITDCIYDYKSLALLLAVEDRLNQYQGLISQMLSQNVYCWKIQLPLSDGLMF</sequence>
<dbReference type="RefSeq" id="WP_013334934.1">
    <property type="nucleotide sequence ID" value="NC_014534.1"/>
</dbReference>
<organism evidence="3 4">
    <name type="scientific">Gloeothece verrucosa (strain PCC 7822)</name>
    <name type="common">Cyanothece sp. (strain PCC 7822)</name>
    <dbReference type="NCBI Taxonomy" id="497965"/>
    <lineage>
        <taxon>Bacteria</taxon>
        <taxon>Bacillati</taxon>
        <taxon>Cyanobacteriota</taxon>
        <taxon>Cyanophyceae</taxon>
        <taxon>Oscillatoriophycideae</taxon>
        <taxon>Chroococcales</taxon>
        <taxon>Aphanothecaceae</taxon>
        <taxon>Gloeothece</taxon>
        <taxon>Gloeothece verrucosa</taxon>
    </lineage>
</organism>
<dbReference type="Pfam" id="PF05226">
    <property type="entry name" value="CHASE2"/>
    <property type="match status" value="1"/>
</dbReference>
<accession>E0UMK6</accession>
<gene>
    <name evidence="3" type="ordered locus">Cyan7822_6402</name>
</gene>
<evidence type="ECO:0000313" key="3">
    <source>
        <dbReference type="EMBL" id="ADN18186.1"/>
    </source>
</evidence>
<evidence type="ECO:0000256" key="1">
    <source>
        <dbReference type="SAM" id="Phobius"/>
    </source>
</evidence>
<keyword evidence="1" id="KW-1133">Transmembrane helix</keyword>
<geneLocation type="plasmid" evidence="3 4">
    <name>Cy782202</name>
</geneLocation>
<dbReference type="SMART" id="SM01080">
    <property type="entry name" value="CHASE2"/>
    <property type="match status" value="1"/>
</dbReference>
<feature type="transmembrane region" description="Helical" evidence="1">
    <location>
        <begin position="12"/>
        <end position="35"/>
    </location>
</feature>
<reference evidence="4" key="1">
    <citation type="journal article" date="2011" name="MBio">
        <title>Novel metabolic attributes of the genus Cyanothece, comprising a group of unicellular nitrogen-fixing Cyanobacteria.</title>
        <authorList>
            <person name="Bandyopadhyay A."/>
            <person name="Elvitigala T."/>
            <person name="Welsh E."/>
            <person name="Stockel J."/>
            <person name="Liberton M."/>
            <person name="Min H."/>
            <person name="Sherman L.A."/>
            <person name="Pakrasi H.B."/>
        </authorList>
    </citation>
    <scope>NUCLEOTIDE SEQUENCE [LARGE SCALE GENOMIC DNA]</scope>
    <source>
        <strain evidence="4">PCC 7822</strain>
        <plasmid evidence="4">Cy782202</plasmid>
    </source>
</reference>
<keyword evidence="3" id="KW-0614">Plasmid</keyword>
<keyword evidence="1" id="KW-0472">Membrane</keyword>
<proteinExistence type="predicted"/>
<dbReference type="InterPro" id="IPR007890">
    <property type="entry name" value="CHASE2"/>
</dbReference>
<keyword evidence="1" id="KW-0812">Transmembrane</keyword>
<evidence type="ECO:0000259" key="2">
    <source>
        <dbReference type="SMART" id="SM01080"/>
    </source>
</evidence>